<sequence>MKVLIDTWKQRIVNLVGVALRRIENDFVQLRVTYQQLQTDHDTLKTKYKTLKRKHVGIVKHGEQLARKHEQNLKRMSERYATQESSLRRDLQATSTRAEIAESELFTKDEEIKELRDSRLLFKKKVGICP</sequence>
<proteinExistence type="predicted"/>
<dbReference type="EMBL" id="MU117965">
    <property type="protein sequence ID" value="KAF9653061.1"/>
    <property type="molecule type" value="Genomic_DNA"/>
</dbReference>
<reference evidence="1" key="1">
    <citation type="submission" date="2019-10" db="EMBL/GenBank/DDBJ databases">
        <authorList>
            <consortium name="DOE Joint Genome Institute"/>
            <person name="Kuo A."/>
            <person name="Miyauchi S."/>
            <person name="Kiss E."/>
            <person name="Drula E."/>
            <person name="Kohler A."/>
            <person name="Sanchez-Garcia M."/>
            <person name="Andreopoulos B."/>
            <person name="Barry K.W."/>
            <person name="Bonito G."/>
            <person name="Buee M."/>
            <person name="Carver A."/>
            <person name="Chen C."/>
            <person name="Cichocki N."/>
            <person name="Clum A."/>
            <person name="Culley D."/>
            <person name="Crous P.W."/>
            <person name="Fauchery L."/>
            <person name="Girlanda M."/>
            <person name="Hayes R."/>
            <person name="Keri Z."/>
            <person name="Labutti K."/>
            <person name="Lipzen A."/>
            <person name="Lombard V."/>
            <person name="Magnuson J."/>
            <person name="Maillard F."/>
            <person name="Morin E."/>
            <person name="Murat C."/>
            <person name="Nolan M."/>
            <person name="Ohm R."/>
            <person name="Pangilinan J."/>
            <person name="Pereira M."/>
            <person name="Perotto S."/>
            <person name="Peter M."/>
            <person name="Riley R."/>
            <person name="Sitrit Y."/>
            <person name="Stielow B."/>
            <person name="Szollosi G."/>
            <person name="Zifcakova L."/>
            <person name="Stursova M."/>
            <person name="Spatafora J.W."/>
            <person name="Tedersoo L."/>
            <person name="Vaario L.-M."/>
            <person name="Yamada A."/>
            <person name="Yan M."/>
            <person name="Wang P."/>
            <person name="Xu J."/>
            <person name="Bruns T."/>
            <person name="Baldrian P."/>
            <person name="Vilgalys R."/>
            <person name="Henrissat B."/>
            <person name="Grigoriev I.V."/>
            <person name="Hibbett D."/>
            <person name="Nagy L.G."/>
            <person name="Martin F.M."/>
        </authorList>
    </citation>
    <scope>NUCLEOTIDE SEQUENCE</scope>
    <source>
        <strain evidence="1">P2</strain>
    </source>
</reference>
<keyword evidence="2" id="KW-1185">Reference proteome</keyword>
<protein>
    <submittedName>
        <fullName evidence="1">Uncharacterized protein</fullName>
    </submittedName>
</protein>
<accession>A0ACB6ZTS3</accession>
<name>A0ACB6ZTS3_THEGA</name>
<comment type="caution">
    <text evidence="1">The sequence shown here is derived from an EMBL/GenBank/DDBJ whole genome shotgun (WGS) entry which is preliminary data.</text>
</comment>
<dbReference type="Proteomes" id="UP000886501">
    <property type="component" value="Unassembled WGS sequence"/>
</dbReference>
<reference evidence="1" key="2">
    <citation type="journal article" date="2020" name="Nat. Commun.">
        <title>Large-scale genome sequencing of mycorrhizal fungi provides insights into the early evolution of symbiotic traits.</title>
        <authorList>
            <person name="Miyauchi S."/>
            <person name="Kiss E."/>
            <person name="Kuo A."/>
            <person name="Drula E."/>
            <person name="Kohler A."/>
            <person name="Sanchez-Garcia M."/>
            <person name="Morin E."/>
            <person name="Andreopoulos B."/>
            <person name="Barry K.W."/>
            <person name="Bonito G."/>
            <person name="Buee M."/>
            <person name="Carver A."/>
            <person name="Chen C."/>
            <person name="Cichocki N."/>
            <person name="Clum A."/>
            <person name="Culley D."/>
            <person name="Crous P.W."/>
            <person name="Fauchery L."/>
            <person name="Girlanda M."/>
            <person name="Hayes R.D."/>
            <person name="Keri Z."/>
            <person name="LaButti K."/>
            <person name="Lipzen A."/>
            <person name="Lombard V."/>
            <person name="Magnuson J."/>
            <person name="Maillard F."/>
            <person name="Murat C."/>
            <person name="Nolan M."/>
            <person name="Ohm R.A."/>
            <person name="Pangilinan J."/>
            <person name="Pereira M.F."/>
            <person name="Perotto S."/>
            <person name="Peter M."/>
            <person name="Pfister S."/>
            <person name="Riley R."/>
            <person name="Sitrit Y."/>
            <person name="Stielow J.B."/>
            <person name="Szollosi G."/>
            <person name="Zifcakova L."/>
            <person name="Stursova M."/>
            <person name="Spatafora J.W."/>
            <person name="Tedersoo L."/>
            <person name="Vaario L.M."/>
            <person name="Yamada A."/>
            <person name="Yan M."/>
            <person name="Wang P."/>
            <person name="Xu J."/>
            <person name="Bruns T."/>
            <person name="Baldrian P."/>
            <person name="Vilgalys R."/>
            <person name="Dunand C."/>
            <person name="Henrissat B."/>
            <person name="Grigoriev I.V."/>
            <person name="Hibbett D."/>
            <person name="Nagy L.G."/>
            <person name="Martin F.M."/>
        </authorList>
    </citation>
    <scope>NUCLEOTIDE SEQUENCE</scope>
    <source>
        <strain evidence="1">P2</strain>
    </source>
</reference>
<evidence type="ECO:0000313" key="1">
    <source>
        <dbReference type="EMBL" id="KAF9653061.1"/>
    </source>
</evidence>
<organism evidence="1 2">
    <name type="scientific">Thelephora ganbajun</name>
    <name type="common">Ganba fungus</name>
    <dbReference type="NCBI Taxonomy" id="370292"/>
    <lineage>
        <taxon>Eukaryota</taxon>
        <taxon>Fungi</taxon>
        <taxon>Dikarya</taxon>
        <taxon>Basidiomycota</taxon>
        <taxon>Agaricomycotina</taxon>
        <taxon>Agaricomycetes</taxon>
        <taxon>Thelephorales</taxon>
        <taxon>Thelephoraceae</taxon>
        <taxon>Thelephora</taxon>
    </lineage>
</organism>
<gene>
    <name evidence="1" type="ORF">BDM02DRAFT_3183026</name>
</gene>
<evidence type="ECO:0000313" key="2">
    <source>
        <dbReference type="Proteomes" id="UP000886501"/>
    </source>
</evidence>